<evidence type="ECO:0000256" key="2">
    <source>
        <dbReference type="SAM" id="SignalP"/>
    </source>
</evidence>
<reference evidence="3 4" key="1">
    <citation type="submission" date="2014-09" db="EMBL/GenBank/DDBJ databases">
        <authorList>
            <person name="Magalhaes I.L.F."/>
            <person name="Oliveira U."/>
            <person name="Santos F.R."/>
            <person name="Vidigal T.H.D.A."/>
            <person name="Brescovit A.D."/>
            <person name="Santos A.J."/>
        </authorList>
    </citation>
    <scope>NUCLEOTIDE SEQUENCE [LARGE SCALE GENOMIC DNA]</scope>
</reference>
<keyword evidence="4" id="KW-1185">Reference proteome</keyword>
<evidence type="ECO:0000313" key="3">
    <source>
        <dbReference type="EMBL" id="CEH16758.1"/>
    </source>
</evidence>
<protein>
    <submittedName>
        <fullName evidence="3">Uncharacterized protein</fullName>
    </submittedName>
</protein>
<proteinExistence type="predicted"/>
<evidence type="ECO:0000313" key="4">
    <source>
        <dbReference type="Proteomes" id="UP000054845"/>
    </source>
</evidence>
<dbReference type="EMBL" id="CCYA01000391">
    <property type="protein sequence ID" value="CEH16758.1"/>
    <property type="molecule type" value="Genomic_DNA"/>
</dbReference>
<dbReference type="Proteomes" id="UP000054845">
    <property type="component" value="Unassembled WGS sequence"/>
</dbReference>
<feature type="compositionally biased region" description="Basic and acidic residues" evidence="1">
    <location>
        <begin position="286"/>
        <end position="312"/>
    </location>
</feature>
<feature type="signal peptide" evidence="2">
    <location>
        <begin position="1"/>
        <end position="19"/>
    </location>
</feature>
<keyword evidence="2" id="KW-0732">Signal</keyword>
<sequence>MKFTLPLLTVVLIATNAVAAPIPGYGRRASDNATNNNVLISGPTVDAQGKTHDGTITKSDKTAIVGASNDLTGAQGQVINARGYMPFHGDRARESTHRARSAAEEAYIMYERRGSYSVQGRGVDVVGAKVNADGSVEEGTIVDNGLDHDNVIGSKNEQNAAAGAPVSTHYRRGTSVVGPKVHADGSIEDGKIEENGLDKDEVIDSKNEIQENAAAGAPVPGQYRRGTSVVGPKVHTDGTIEEGKVVENGLDHDEVVGSEDNVQHEAAQRRGTLVKGPVIDADGTVHEGKKAKSNIKDTVHVGNHDQTSDHSETVTNDGANVDKGEDAGESTQLAARRRQLE</sequence>
<feature type="region of interest" description="Disordered" evidence="1">
    <location>
        <begin position="286"/>
        <end position="341"/>
    </location>
</feature>
<name>A0A0P1BK43_9BASI</name>
<dbReference type="AlphaFoldDB" id="A0A0P1BK43"/>
<feature type="chain" id="PRO_5006059572" evidence="2">
    <location>
        <begin position="20"/>
        <end position="341"/>
    </location>
</feature>
<accession>A0A0P1BK43</accession>
<organism evidence="3 4">
    <name type="scientific">Ceraceosorus bombacis</name>
    <dbReference type="NCBI Taxonomy" id="401625"/>
    <lineage>
        <taxon>Eukaryota</taxon>
        <taxon>Fungi</taxon>
        <taxon>Dikarya</taxon>
        <taxon>Basidiomycota</taxon>
        <taxon>Ustilaginomycotina</taxon>
        <taxon>Exobasidiomycetes</taxon>
        <taxon>Ceraceosorales</taxon>
        <taxon>Ceraceosoraceae</taxon>
        <taxon>Ceraceosorus</taxon>
    </lineage>
</organism>
<dbReference type="OrthoDB" id="10299886at2759"/>
<evidence type="ECO:0000256" key="1">
    <source>
        <dbReference type="SAM" id="MobiDB-lite"/>
    </source>
</evidence>